<dbReference type="GO" id="GO:0046921">
    <property type="term" value="F:alpha-(1-&gt;6)-fucosyltransferase activity"/>
    <property type="evidence" value="ECO:0007669"/>
    <property type="project" value="TreeGrafter"/>
</dbReference>
<gene>
    <name evidence="3" type="ORF">Vbra_11959</name>
</gene>
<proteinExistence type="predicted"/>
<dbReference type="VEuPathDB" id="CryptoDB:Vbra_11959"/>
<sequence length="925" mass="101695">MTHAAQLLLSIGIRIAFLSLIATPSAHAAHQLPVGPLLPSSQLCSPATLLPNGGASEAKDHLRCDWSRHDSSHSCCDAETAVLQRTMIDQVESMKTVYGSPIHSVLTNFHPSLDTNSNIRAACLDAVKELFNSRLAAIRKALPVIDRATGFMAQAADEMLCRQCFLPRVVSVNATANATNATEGEGQCIEREAEGGCLDERSFEYRSGVFHLAVLDAYQQLYGTYTAVYAETAELLRAARSNGTDDCLPVAYLQEITAGVQLRSFLEDDVAFKTALPFRPYRDLSPPPPDTSPTIEEEHDDFRMDNTNSNFSSSTRDEQGTLKQLESYRGVISWRLWVGRVAGSIFGGALAITEEILLMLWCYTADVGSAFTHLMWAKHNDNDTSGAVPRAAWLPPLLLPSMRETRQYDTAVIIGLSNRVPRWVVDRALGDVVALLKANQGGVHFIFVEDSIPKKRLWRTLTATHMGHIANATWQWNTPHTNSTVTCVWRRHHHSQIDWAQIGSLYAANTAQAVSIDLHALVNNTPTPPAHLFSAPLMQAIPHTAHARRLTQYAPCAVGSTPLHPLSDDMCTNPLDVLLADYAARHSRFVGTVRAAGRTAEGDGAYKWPAGEAHTKALVYTCTSVAQCGGNGDRLNGIIQTFLLAVLSGRLFFLHHRTPIMWSRLWVPNRVDWRVAGGAVWADPSRHNGIDDVHTLLDDLHHLVGEEAPTAIVMTNMRRAHAVLTHPTLRSRAAALGLLSLPHLAHHVFHYLFRPSPFLLEQVARARSRTFANPERPYIGLHFRAGDQSPEQWKDPPRHRLDQIGAFLRCAAHIESDLGLPADTQWFLSADTWSVLNVTEVSGLRTSGKLVVHEGSGQLVHIDRSSLQTAALGAVDAFVNQQLLAAAVALVASRSYFGETAAEVIGGVRHVYYWHGCFRIDLTAS</sequence>
<evidence type="ECO:0000256" key="2">
    <source>
        <dbReference type="SAM" id="SignalP"/>
    </source>
</evidence>
<feature type="chain" id="PRO_5005187146" description="GT23 domain-containing protein" evidence="2">
    <location>
        <begin position="29"/>
        <end position="925"/>
    </location>
</feature>
<feature type="region of interest" description="Disordered" evidence="1">
    <location>
        <begin position="282"/>
        <end position="318"/>
    </location>
</feature>
<reference evidence="3 4" key="1">
    <citation type="submission" date="2014-11" db="EMBL/GenBank/DDBJ databases">
        <authorList>
            <person name="Zhu J."/>
            <person name="Qi W."/>
            <person name="Song R."/>
        </authorList>
    </citation>
    <scope>NUCLEOTIDE SEQUENCE [LARGE SCALE GENOMIC DNA]</scope>
</reference>
<accession>A0A0G4EHX1</accession>
<dbReference type="Gene3D" id="3.40.50.11350">
    <property type="match status" value="1"/>
</dbReference>
<organism evidence="3 4">
    <name type="scientific">Vitrella brassicaformis (strain CCMP3155)</name>
    <dbReference type="NCBI Taxonomy" id="1169540"/>
    <lineage>
        <taxon>Eukaryota</taxon>
        <taxon>Sar</taxon>
        <taxon>Alveolata</taxon>
        <taxon>Colpodellida</taxon>
        <taxon>Vitrellaceae</taxon>
        <taxon>Vitrella</taxon>
    </lineage>
</organism>
<keyword evidence="4" id="KW-1185">Reference proteome</keyword>
<protein>
    <recommendedName>
        <fullName evidence="5">GT23 domain-containing protein</fullName>
    </recommendedName>
</protein>
<evidence type="ECO:0000313" key="3">
    <source>
        <dbReference type="EMBL" id="CEL95529.1"/>
    </source>
</evidence>
<dbReference type="PANTHER" id="PTHR13132:SF29">
    <property type="entry name" value="ALPHA-(1,6)-FUCOSYLTRANSFERASE"/>
    <property type="match status" value="1"/>
</dbReference>
<dbReference type="Proteomes" id="UP000041254">
    <property type="component" value="Unassembled WGS sequence"/>
</dbReference>
<evidence type="ECO:0000313" key="4">
    <source>
        <dbReference type="Proteomes" id="UP000041254"/>
    </source>
</evidence>
<dbReference type="InParanoid" id="A0A0G4EHX1"/>
<dbReference type="EMBL" id="CDMY01000228">
    <property type="protein sequence ID" value="CEL95529.1"/>
    <property type="molecule type" value="Genomic_DNA"/>
</dbReference>
<keyword evidence="2" id="KW-0732">Signal</keyword>
<name>A0A0G4EHX1_VITBC</name>
<evidence type="ECO:0008006" key="5">
    <source>
        <dbReference type="Google" id="ProtNLM"/>
    </source>
</evidence>
<evidence type="ECO:0000256" key="1">
    <source>
        <dbReference type="SAM" id="MobiDB-lite"/>
    </source>
</evidence>
<dbReference type="PANTHER" id="PTHR13132">
    <property type="entry name" value="ALPHA- 1,6 -FUCOSYLTRANSFERASE"/>
    <property type="match status" value="1"/>
</dbReference>
<feature type="signal peptide" evidence="2">
    <location>
        <begin position="1"/>
        <end position="28"/>
    </location>
</feature>
<dbReference type="AlphaFoldDB" id="A0A0G4EHX1"/>
<dbReference type="OrthoDB" id="428346at2759"/>
<feature type="compositionally biased region" description="Polar residues" evidence="1">
    <location>
        <begin position="305"/>
        <end position="314"/>
    </location>
</feature>
<dbReference type="GO" id="GO:0006487">
    <property type="term" value="P:protein N-linked glycosylation"/>
    <property type="evidence" value="ECO:0007669"/>
    <property type="project" value="TreeGrafter"/>
</dbReference>